<keyword evidence="1" id="KW-0472">Membrane</keyword>
<keyword evidence="1" id="KW-0812">Transmembrane</keyword>
<sequence length="98" mass="11193">MSEQPIEETLPLTLDDPHQFLFWEMDVAMITGLLFYLGFAFADSFLVGGVLGFAAGFTLQKMKSNKHKKYSVHLSYWYLPVNIGLQRTPPSAMRRFMG</sequence>
<dbReference type="EMBL" id="CP010537">
    <property type="protein sequence ID" value="AJG22224.1"/>
    <property type="molecule type" value="Genomic_DNA"/>
</dbReference>
<dbReference type="STRING" id="68895.RR42_s0633"/>
<dbReference type="NCBIfam" id="TIGR02762">
    <property type="entry name" value="TraL_TIGR"/>
    <property type="match status" value="1"/>
</dbReference>
<dbReference type="InterPro" id="IPR009838">
    <property type="entry name" value="T4SS_TraL"/>
</dbReference>
<evidence type="ECO:0000313" key="2">
    <source>
        <dbReference type="EMBL" id="AJG22224.1"/>
    </source>
</evidence>
<gene>
    <name evidence="2" type="ORF">RR42_s0633</name>
</gene>
<evidence type="ECO:0000313" key="3">
    <source>
        <dbReference type="Proteomes" id="UP000031843"/>
    </source>
</evidence>
<accession>A0A0C4YJW7</accession>
<keyword evidence="1" id="KW-1133">Transmembrane helix</keyword>
<dbReference type="Proteomes" id="UP000031843">
    <property type="component" value="Chromosome secondary"/>
</dbReference>
<name>A0A0C4YJW7_9BURK</name>
<proteinExistence type="predicted"/>
<reference evidence="2 3" key="1">
    <citation type="journal article" date="2015" name="Genome Announc.">
        <title>Complete Genome Sequence of Cupriavidus basilensis 4G11, Isolated from the Oak Ridge Field Research Center Site.</title>
        <authorList>
            <person name="Ray J."/>
            <person name="Waters R.J."/>
            <person name="Skerker J.M."/>
            <person name="Kuehl J.V."/>
            <person name="Price M.N."/>
            <person name="Huang J."/>
            <person name="Chakraborty R."/>
            <person name="Arkin A.P."/>
            <person name="Deutschbauer A."/>
        </authorList>
    </citation>
    <scope>NUCLEOTIDE SEQUENCE [LARGE SCALE GENOMIC DNA]</scope>
    <source>
        <strain evidence="2">4G11</strain>
    </source>
</reference>
<evidence type="ECO:0000256" key="1">
    <source>
        <dbReference type="SAM" id="Phobius"/>
    </source>
</evidence>
<dbReference type="RefSeq" id="WP_043353591.1">
    <property type="nucleotide sequence ID" value="NZ_CP010537.1"/>
</dbReference>
<dbReference type="AlphaFoldDB" id="A0A0C4YJW7"/>
<keyword evidence="3" id="KW-1185">Reference proteome</keyword>
<protein>
    <recommendedName>
        <fullName evidence="4">Type IV conjugative transfer system protein TraL</fullName>
    </recommendedName>
</protein>
<dbReference type="Pfam" id="PF07178">
    <property type="entry name" value="TraL"/>
    <property type="match status" value="1"/>
</dbReference>
<evidence type="ECO:0008006" key="4">
    <source>
        <dbReference type="Google" id="ProtNLM"/>
    </source>
</evidence>
<dbReference type="OrthoDB" id="8548046at2"/>
<organism evidence="2 3">
    <name type="scientific">Cupriavidus basilensis</name>
    <dbReference type="NCBI Taxonomy" id="68895"/>
    <lineage>
        <taxon>Bacteria</taxon>
        <taxon>Pseudomonadati</taxon>
        <taxon>Pseudomonadota</taxon>
        <taxon>Betaproteobacteria</taxon>
        <taxon>Burkholderiales</taxon>
        <taxon>Burkholderiaceae</taxon>
        <taxon>Cupriavidus</taxon>
    </lineage>
</organism>
<feature type="transmembrane region" description="Helical" evidence="1">
    <location>
        <begin position="33"/>
        <end position="59"/>
    </location>
</feature>
<dbReference type="GO" id="GO:0019867">
    <property type="term" value="C:outer membrane"/>
    <property type="evidence" value="ECO:0007669"/>
    <property type="project" value="InterPro"/>
</dbReference>
<dbReference type="KEGG" id="cbw:RR42_s0633"/>